<protein>
    <recommendedName>
        <fullName evidence="1">diguanylate cyclase</fullName>
        <ecNumber evidence="1">2.7.7.65</ecNumber>
    </recommendedName>
</protein>
<sequence>MSVRAKVFTIILVLFASLGVADFFVQRFVVYPSFLELEHQQAGQNLQRIFHAIDRENYHLERICRDWATWDDTYDFMNTRSETYKTSNLYDEALDSISVNVMIYCAQDGTIVWSNARDTIQKSAISLDLLTQRRIAPDHPLLKIPGAEEGQKGITGVVNTELGPLLFATRQILRSDGSGPGNGFLVIGRILNQDMVKTLGEQTRIAFEIVYPYAKEQTLCGKKEVTYASIDNLDYFTLDEGEFVKVCGAYLDPTGSPVFGIHYLFPRDITQKGISSIRYAMVLVVSSGLLVLVLLNVLLQAVVLRPLQRLTRHAARLQQDGDYSLRIDLRRNDEVGILAKSFDNMVQTIRERTEDLKRANEQLKQLSLLDGLTGVANRRMFDNCLKQEWRRAMRDQTPIGIILADVDFFKDYNDKHGHLQGDQCLIAVAAVMQRMMQRPADLVTRFGGEEFAVILADTDAEGVTHVAEAMRQAVLDLHLEHGASQVGPFVTVSFGVASMTPRLEDGDDGMAKLLQKADNAMYQAKRSGRNRVVASSDDQPAMPSE</sequence>
<name>A0ABR9GZM4_9BACT</name>
<keyword evidence="4" id="KW-0472">Membrane</keyword>
<gene>
    <name evidence="7" type="ORF">H4684_000519</name>
</gene>
<dbReference type="InterPro" id="IPR000160">
    <property type="entry name" value="GGDEF_dom"/>
</dbReference>
<feature type="domain" description="HAMP" evidence="5">
    <location>
        <begin position="301"/>
        <end position="354"/>
    </location>
</feature>
<dbReference type="Proteomes" id="UP000639010">
    <property type="component" value="Unassembled WGS sequence"/>
</dbReference>
<dbReference type="InterPro" id="IPR003660">
    <property type="entry name" value="HAMP_dom"/>
</dbReference>
<dbReference type="Pfam" id="PF05228">
    <property type="entry name" value="CHASE4"/>
    <property type="match status" value="1"/>
</dbReference>
<dbReference type="InterPro" id="IPR007892">
    <property type="entry name" value="CHASE4"/>
</dbReference>
<evidence type="ECO:0000256" key="1">
    <source>
        <dbReference type="ARBA" id="ARBA00012528"/>
    </source>
</evidence>
<evidence type="ECO:0000256" key="3">
    <source>
        <dbReference type="SAM" id="MobiDB-lite"/>
    </source>
</evidence>
<comment type="caution">
    <text evidence="7">The sequence shown here is derived from an EMBL/GenBank/DDBJ whole genome shotgun (WGS) entry which is preliminary data.</text>
</comment>
<accession>A0ABR9GZM4</accession>
<keyword evidence="8" id="KW-1185">Reference proteome</keyword>
<dbReference type="PROSITE" id="PS50887">
    <property type="entry name" value="GGDEF"/>
    <property type="match status" value="1"/>
</dbReference>
<dbReference type="CDD" id="cd01949">
    <property type="entry name" value="GGDEF"/>
    <property type="match status" value="1"/>
</dbReference>
<dbReference type="SUPFAM" id="SSF158472">
    <property type="entry name" value="HAMP domain-like"/>
    <property type="match status" value="1"/>
</dbReference>
<keyword evidence="4" id="KW-0812">Transmembrane</keyword>
<evidence type="ECO:0000313" key="8">
    <source>
        <dbReference type="Proteomes" id="UP000639010"/>
    </source>
</evidence>
<evidence type="ECO:0000259" key="5">
    <source>
        <dbReference type="PROSITE" id="PS50885"/>
    </source>
</evidence>
<dbReference type="Gene3D" id="3.30.70.270">
    <property type="match status" value="1"/>
</dbReference>
<feature type="region of interest" description="Disordered" evidence="3">
    <location>
        <begin position="524"/>
        <end position="545"/>
    </location>
</feature>
<dbReference type="Pfam" id="PF00990">
    <property type="entry name" value="GGDEF"/>
    <property type="match status" value="1"/>
</dbReference>
<dbReference type="CDD" id="cd06225">
    <property type="entry name" value="HAMP"/>
    <property type="match status" value="1"/>
</dbReference>
<dbReference type="Pfam" id="PF00672">
    <property type="entry name" value="HAMP"/>
    <property type="match status" value="1"/>
</dbReference>
<feature type="domain" description="GGDEF" evidence="6">
    <location>
        <begin position="397"/>
        <end position="537"/>
    </location>
</feature>
<feature type="transmembrane region" description="Helical" evidence="4">
    <location>
        <begin position="279"/>
        <end position="304"/>
    </location>
</feature>
<dbReference type="SUPFAM" id="SSF55073">
    <property type="entry name" value="Nucleotide cyclase"/>
    <property type="match status" value="1"/>
</dbReference>
<dbReference type="PANTHER" id="PTHR45138:SF9">
    <property type="entry name" value="DIGUANYLATE CYCLASE DGCM-RELATED"/>
    <property type="match status" value="1"/>
</dbReference>
<dbReference type="InterPro" id="IPR043128">
    <property type="entry name" value="Rev_trsase/Diguanyl_cyclase"/>
</dbReference>
<evidence type="ECO:0000313" key="7">
    <source>
        <dbReference type="EMBL" id="MBE1423895.1"/>
    </source>
</evidence>
<dbReference type="EC" id="2.7.7.65" evidence="1"/>
<evidence type="ECO:0000256" key="2">
    <source>
        <dbReference type="ARBA" id="ARBA00034247"/>
    </source>
</evidence>
<dbReference type="SMART" id="SM00304">
    <property type="entry name" value="HAMP"/>
    <property type="match status" value="1"/>
</dbReference>
<dbReference type="NCBIfam" id="TIGR00254">
    <property type="entry name" value="GGDEF"/>
    <property type="match status" value="1"/>
</dbReference>
<evidence type="ECO:0000259" key="6">
    <source>
        <dbReference type="PROSITE" id="PS50887"/>
    </source>
</evidence>
<evidence type="ECO:0000256" key="4">
    <source>
        <dbReference type="SAM" id="Phobius"/>
    </source>
</evidence>
<dbReference type="Gene3D" id="6.10.340.10">
    <property type="match status" value="1"/>
</dbReference>
<proteinExistence type="predicted"/>
<dbReference type="PROSITE" id="PS50885">
    <property type="entry name" value="HAMP"/>
    <property type="match status" value="1"/>
</dbReference>
<comment type="catalytic activity">
    <reaction evidence="2">
        <text>2 GTP = 3',3'-c-di-GMP + 2 diphosphate</text>
        <dbReference type="Rhea" id="RHEA:24898"/>
        <dbReference type="ChEBI" id="CHEBI:33019"/>
        <dbReference type="ChEBI" id="CHEBI:37565"/>
        <dbReference type="ChEBI" id="CHEBI:58805"/>
        <dbReference type="EC" id="2.7.7.65"/>
    </reaction>
</comment>
<dbReference type="InterPro" id="IPR029787">
    <property type="entry name" value="Nucleotide_cyclase"/>
</dbReference>
<dbReference type="SMART" id="SM00267">
    <property type="entry name" value="GGDEF"/>
    <property type="match status" value="1"/>
</dbReference>
<dbReference type="InterPro" id="IPR050469">
    <property type="entry name" value="Diguanylate_Cyclase"/>
</dbReference>
<reference evidence="7 8" key="1">
    <citation type="submission" date="2020-10" db="EMBL/GenBank/DDBJ databases">
        <title>Genomic Encyclopedia of Type Strains, Phase IV (KMG-IV): sequencing the most valuable type-strain genomes for metagenomic binning, comparative biology and taxonomic classification.</title>
        <authorList>
            <person name="Goeker M."/>
        </authorList>
    </citation>
    <scope>NUCLEOTIDE SEQUENCE [LARGE SCALE GENOMIC DNA]</scope>
    <source>
        <strain evidence="7 8">DSM 4194</strain>
    </source>
</reference>
<dbReference type="EMBL" id="JADBGG010000003">
    <property type="protein sequence ID" value="MBE1423895.1"/>
    <property type="molecule type" value="Genomic_DNA"/>
</dbReference>
<dbReference type="RefSeq" id="WP_192622720.1">
    <property type="nucleotide sequence ID" value="NZ_JADBGG010000003.1"/>
</dbReference>
<organism evidence="7 8">
    <name type="scientific">Desulfomicrobium macestii</name>
    <dbReference type="NCBI Taxonomy" id="90731"/>
    <lineage>
        <taxon>Bacteria</taxon>
        <taxon>Pseudomonadati</taxon>
        <taxon>Thermodesulfobacteriota</taxon>
        <taxon>Desulfovibrionia</taxon>
        <taxon>Desulfovibrionales</taxon>
        <taxon>Desulfomicrobiaceae</taxon>
        <taxon>Desulfomicrobium</taxon>
    </lineage>
</organism>
<dbReference type="PANTHER" id="PTHR45138">
    <property type="entry name" value="REGULATORY COMPONENTS OF SENSORY TRANSDUCTION SYSTEM"/>
    <property type="match status" value="1"/>
</dbReference>
<keyword evidence="4" id="KW-1133">Transmembrane helix</keyword>